<dbReference type="AlphaFoldDB" id="A0A4R8QQ23"/>
<dbReference type="Gene3D" id="3.90.180.10">
    <property type="entry name" value="Medium-chain alcohol dehydrogenases, catalytic domain"/>
    <property type="match status" value="1"/>
</dbReference>
<dbReference type="GO" id="GO:0016491">
    <property type="term" value="F:oxidoreductase activity"/>
    <property type="evidence" value="ECO:0007669"/>
    <property type="project" value="TreeGrafter"/>
</dbReference>
<dbReference type="PANTHER" id="PTHR43677">
    <property type="entry name" value="SHORT-CHAIN DEHYDROGENASE/REDUCTASE"/>
    <property type="match status" value="1"/>
</dbReference>
<keyword evidence="2" id="KW-1185">Reference proteome</keyword>
<protein>
    <submittedName>
        <fullName evidence="1">Putative NADPH-dependent quinone reductase tdiC</fullName>
    </submittedName>
</protein>
<dbReference type="InterPro" id="IPR051397">
    <property type="entry name" value="Zn-ADH-like_protein"/>
</dbReference>
<proteinExistence type="predicted"/>
<dbReference type="Proteomes" id="UP000295083">
    <property type="component" value="Unassembled WGS sequence"/>
</dbReference>
<name>A0A4R8QQ23_9PEZI</name>
<sequence>MHAATVTTWGSPPKYVTVPDLPEPAPSQIRLRVLATGVHQLVRSRASGEHYSGTTLPHTPGVDGVGEDPSTGTRYYFFNFHTGSFSEFVNIERHAVKQLPDGADPVTAAAFMNPIMSSWMALAARTESLTPGFSVAILGATSASGRVAVDVVRQKGAGRVVGIARNAAALAEMPLDDRIVLSDKTDWSALGEVDIVLDYVYGPAALNLLRALSQSDKDVQYVQIGSVSGDAEFNLPSSILRSKRVTLRGAGLGSWTMQEYGRELGDMVQLAAKLEKKGLQVAVLKDVETAWSQAKLGSKRLVFVSDELA</sequence>
<dbReference type="SUPFAM" id="SSF50129">
    <property type="entry name" value="GroES-like"/>
    <property type="match status" value="1"/>
</dbReference>
<dbReference type="PANTHER" id="PTHR43677:SF11">
    <property type="entry name" value="ZINC-CONTAINING ALCOHOL DEHYDROGENASE"/>
    <property type="match status" value="1"/>
</dbReference>
<dbReference type="EMBL" id="QAPG01000005">
    <property type="protein sequence ID" value="TDZ40450.1"/>
    <property type="molecule type" value="Genomic_DNA"/>
</dbReference>
<comment type="caution">
    <text evidence="1">The sequence shown here is derived from an EMBL/GenBank/DDBJ whole genome shotgun (WGS) entry which is preliminary data.</text>
</comment>
<dbReference type="InterPro" id="IPR011032">
    <property type="entry name" value="GroES-like_sf"/>
</dbReference>
<accession>A0A4R8QQ23</accession>
<evidence type="ECO:0000313" key="1">
    <source>
        <dbReference type="EMBL" id="TDZ40450.1"/>
    </source>
</evidence>
<dbReference type="Gene3D" id="3.40.50.720">
    <property type="entry name" value="NAD(P)-binding Rossmann-like Domain"/>
    <property type="match status" value="1"/>
</dbReference>
<reference evidence="1 2" key="1">
    <citation type="submission" date="2018-11" db="EMBL/GenBank/DDBJ databases">
        <title>Genome sequence and assembly of Colletotrichum spinosum.</title>
        <authorList>
            <person name="Gan P."/>
            <person name="Shirasu K."/>
        </authorList>
    </citation>
    <scope>NUCLEOTIDE SEQUENCE [LARGE SCALE GENOMIC DNA]</scope>
    <source>
        <strain evidence="1 2">CBS 515.97</strain>
    </source>
</reference>
<gene>
    <name evidence="1" type="primary">tdiC</name>
    <name evidence="1" type="ORF">C8035_v004126</name>
</gene>
<evidence type="ECO:0000313" key="2">
    <source>
        <dbReference type="Proteomes" id="UP000295083"/>
    </source>
</evidence>
<dbReference type="InterPro" id="IPR036291">
    <property type="entry name" value="NAD(P)-bd_dom_sf"/>
</dbReference>
<organism evidence="1 2">
    <name type="scientific">Colletotrichum spinosum</name>
    <dbReference type="NCBI Taxonomy" id="1347390"/>
    <lineage>
        <taxon>Eukaryota</taxon>
        <taxon>Fungi</taxon>
        <taxon>Dikarya</taxon>
        <taxon>Ascomycota</taxon>
        <taxon>Pezizomycotina</taxon>
        <taxon>Sordariomycetes</taxon>
        <taxon>Hypocreomycetidae</taxon>
        <taxon>Glomerellales</taxon>
        <taxon>Glomerellaceae</taxon>
        <taxon>Colletotrichum</taxon>
        <taxon>Colletotrichum orbiculare species complex</taxon>
    </lineage>
</organism>
<dbReference type="SUPFAM" id="SSF51735">
    <property type="entry name" value="NAD(P)-binding Rossmann-fold domains"/>
    <property type="match status" value="1"/>
</dbReference>